<evidence type="ECO:0000256" key="1">
    <source>
        <dbReference type="SAM" id="SignalP"/>
    </source>
</evidence>
<evidence type="ECO:0000313" key="2">
    <source>
        <dbReference type="EMBL" id="MDT0621742.1"/>
    </source>
</evidence>
<dbReference type="InterPro" id="IPR011659">
    <property type="entry name" value="WD40"/>
</dbReference>
<keyword evidence="1" id="KW-0732">Signal</keyword>
<accession>A0ABU3BHU2</accession>
<name>A0ABU3BHU2_9FLAO</name>
<organism evidence="2 3">
    <name type="scientific">Croceitalea vernalis</name>
    <dbReference type="NCBI Taxonomy" id="3075599"/>
    <lineage>
        <taxon>Bacteria</taxon>
        <taxon>Pseudomonadati</taxon>
        <taxon>Bacteroidota</taxon>
        <taxon>Flavobacteriia</taxon>
        <taxon>Flavobacteriales</taxon>
        <taxon>Flavobacteriaceae</taxon>
        <taxon>Croceitalea</taxon>
    </lineage>
</organism>
<gene>
    <name evidence="2" type="ORF">RM520_08895</name>
</gene>
<dbReference type="InterPro" id="IPR011042">
    <property type="entry name" value="6-blade_b-propeller_TolB-like"/>
</dbReference>
<sequence length="378" mass="42607">MKRSPINKIAFAFVALLVFSTSNAQINNQNENTQRIDDYLELLQLGYSEIEIFQDLGNVNFLRENYEAATFWYEKLFKIAHAETIPKSYKERYDFALNSLTSTNEPSSKKDWMKSIKNDYVIKKPSEVSNVALSQNRLVDTSDFAPGLSVTQNGNIAFFSQPVQTKPEYGIFSKKEIIHEVYRAENINGKWTNFKKLAVCPKYYSAKHPTVSADGSRLFFASNMPGTYGKYDIYVSEIKKDGSLGIAKNLGPNVNTKKNDLYPELSDDSLLFFASDGRKGYGGLDLFAVQIDKNKVSKSINLGNQINSPYDDFSIALSPEKGMGYVMSNRGSKNKVSQIAITYSTSGSDFNIEKDDNKLMKVLNDKTETDYSSTMFDN</sequence>
<protein>
    <submittedName>
        <fullName evidence="2">Cell envelope biogenesis protein OmpA</fullName>
    </submittedName>
</protein>
<dbReference type="SUPFAM" id="SSF82171">
    <property type="entry name" value="DPP6 N-terminal domain-like"/>
    <property type="match status" value="1"/>
</dbReference>
<comment type="caution">
    <text evidence="2">The sequence shown here is derived from an EMBL/GenBank/DDBJ whole genome shotgun (WGS) entry which is preliminary data.</text>
</comment>
<dbReference type="Gene3D" id="2.120.10.30">
    <property type="entry name" value="TolB, C-terminal domain"/>
    <property type="match status" value="1"/>
</dbReference>
<feature type="chain" id="PRO_5046589728" evidence="1">
    <location>
        <begin position="25"/>
        <end position="378"/>
    </location>
</feature>
<dbReference type="RefSeq" id="WP_311387768.1">
    <property type="nucleotide sequence ID" value="NZ_JAVRHU010000002.1"/>
</dbReference>
<dbReference type="Pfam" id="PF07676">
    <property type="entry name" value="PD40"/>
    <property type="match status" value="1"/>
</dbReference>
<feature type="signal peptide" evidence="1">
    <location>
        <begin position="1"/>
        <end position="24"/>
    </location>
</feature>
<dbReference type="Proteomes" id="UP001250662">
    <property type="component" value="Unassembled WGS sequence"/>
</dbReference>
<dbReference type="EMBL" id="JAVRHU010000002">
    <property type="protein sequence ID" value="MDT0621742.1"/>
    <property type="molecule type" value="Genomic_DNA"/>
</dbReference>
<keyword evidence="3" id="KW-1185">Reference proteome</keyword>
<evidence type="ECO:0000313" key="3">
    <source>
        <dbReference type="Proteomes" id="UP001250662"/>
    </source>
</evidence>
<proteinExistence type="predicted"/>
<reference evidence="2 3" key="1">
    <citation type="submission" date="2023-09" db="EMBL/GenBank/DDBJ databases">
        <authorList>
            <person name="Rey-Velasco X."/>
        </authorList>
    </citation>
    <scope>NUCLEOTIDE SEQUENCE [LARGE SCALE GENOMIC DNA]</scope>
    <source>
        <strain evidence="2 3">P007</strain>
    </source>
</reference>